<dbReference type="PANTHER" id="PTHR11675:SF119">
    <property type="entry name" value="POLYPEPTIDE N-ACETYLGALACTOSAMINYLTRANSFERASE 2"/>
    <property type="match status" value="1"/>
</dbReference>
<dbReference type="GO" id="GO:0004653">
    <property type="term" value="F:polypeptide N-acetylgalactosaminyltransferase activity"/>
    <property type="evidence" value="ECO:0007669"/>
    <property type="project" value="TreeGrafter"/>
</dbReference>
<evidence type="ECO:0000256" key="3">
    <source>
        <dbReference type="SAM" id="SignalP"/>
    </source>
</evidence>
<keyword evidence="2" id="KW-0472">Membrane</keyword>
<comment type="caution">
    <text evidence="5">The sequence shown here is derived from an EMBL/GenBank/DDBJ whole genome shotgun (WGS) entry which is preliminary data.</text>
</comment>
<evidence type="ECO:0000313" key="8">
    <source>
        <dbReference type="Proteomes" id="UP001152797"/>
    </source>
</evidence>
<sequence length="532" mass="60719">MAPPKQVARDICLLLLLFVAPVTASLALEGTLALVLLASSLLAVVLEMYRQRKRCVPFPVFLVLIYALQMFSCLAILHRRVDGATFQHVEVAPSSQVTNVGTTMSIVMAAHNEQKYLTRTLDSILKSTPIELLVEIILVDDGSSPPLAPMVYNYPIVRLLRHEQRKGLIKSKMEGGNIAEGDIIMFLDAHVRPEEGWHKPLLKHINQNYKRVVVPLIPILDDAWEIDNNAVGVKMIFDWTLFFNWFEDGSDLVPCMSGGLFAISKRWWHESGEYDYGMNMWGAENIEQSIRVWLCGGEIYVARDSRVAHLFRRKFPYAVNNTEIYINKVRTVEAWFDEYKEYYYAADPGAKRFIPFMGDISERVALKQKLHCKPFSWYVSKFKEVFERKSMLPKEMFLIRDTVTELCLTEDHGTSRLIEVPCNQRDRRLRWAFTHKGRSIEHVESNACLDANAGEPNKLGAKVLLYNCMDQSAMQEWSFNNGHLRFNQFCVNGSHSGELTLAKCGNFLQSKGPFAMADQKVLGPQRSKRAAL</sequence>
<dbReference type="EMBL" id="CAMXCT020001940">
    <property type="protein sequence ID" value="CAL1147721.1"/>
    <property type="molecule type" value="Genomic_DNA"/>
</dbReference>
<dbReference type="InterPro" id="IPR035992">
    <property type="entry name" value="Ricin_B-like_lectins"/>
</dbReference>
<dbReference type="PANTHER" id="PTHR11675">
    <property type="entry name" value="N-ACETYLGALACTOSAMINYLTRANSFERASE"/>
    <property type="match status" value="1"/>
</dbReference>
<dbReference type="Pfam" id="PF00535">
    <property type="entry name" value="Glycos_transf_2"/>
    <property type="match status" value="1"/>
</dbReference>
<protein>
    <submittedName>
        <fullName evidence="7">Ricin B lectin domain-containing protein</fullName>
    </submittedName>
</protein>
<feature type="domain" description="Glycosyltransferase 2-like" evidence="4">
    <location>
        <begin position="105"/>
        <end position="265"/>
    </location>
</feature>
<dbReference type="Gene3D" id="2.80.10.50">
    <property type="match status" value="1"/>
</dbReference>
<evidence type="ECO:0000256" key="2">
    <source>
        <dbReference type="SAM" id="Phobius"/>
    </source>
</evidence>
<dbReference type="SUPFAM" id="SSF53448">
    <property type="entry name" value="Nucleotide-diphospho-sugar transferases"/>
    <property type="match status" value="1"/>
</dbReference>
<keyword evidence="3" id="KW-0732">Signal</keyword>
<evidence type="ECO:0000259" key="4">
    <source>
        <dbReference type="Pfam" id="PF00535"/>
    </source>
</evidence>
<feature type="signal peptide" evidence="3">
    <location>
        <begin position="1"/>
        <end position="24"/>
    </location>
</feature>
<dbReference type="GO" id="GO:0006493">
    <property type="term" value="P:protein O-linked glycosylation"/>
    <property type="evidence" value="ECO:0007669"/>
    <property type="project" value="TreeGrafter"/>
</dbReference>
<dbReference type="InterPro" id="IPR001173">
    <property type="entry name" value="Glyco_trans_2-like"/>
</dbReference>
<dbReference type="Gene3D" id="3.90.550.10">
    <property type="entry name" value="Spore Coat Polysaccharide Biosynthesis Protein SpsA, Chain A"/>
    <property type="match status" value="1"/>
</dbReference>
<dbReference type="GO" id="GO:0005794">
    <property type="term" value="C:Golgi apparatus"/>
    <property type="evidence" value="ECO:0007669"/>
    <property type="project" value="TreeGrafter"/>
</dbReference>
<feature type="transmembrane region" description="Helical" evidence="2">
    <location>
        <begin position="56"/>
        <end position="77"/>
    </location>
</feature>
<organism evidence="5">
    <name type="scientific">Cladocopium goreaui</name>
    <dbReference type="NCBI Taxonomy" id="2562237"/>
    <lineage>
        <taxon>Eukaryota</taxon>
        <taxon>Sar</taxon>
        <taxon>Alveolata</taxon>
        <taxon>Dinophyceae</taxon>
        <taxon>Suessiales</taxon>
        <taxon>Symbiodiniaceae</taxon>
        <taxon>Cladocopium</taxon>
    </lineage>
</organism>
<dbReference type="PROSITE" id="PS50231">
    <property type="entry name" value="RICIN_B_LECTIN"/>
    <property type="match status" value="1"/>
</dbReference>
<keyword evidence="8" id="KW-1185">Reference proteome</keyword>
<keyword evidence="2" id="KW-0812">Transmembrane</keyword>
<dbReference type="SUPFAM" id="SSF50370">
    <property type="entry name" value="Ricin B-like lectins"/>
    <property type="match status" value="1"/>
</dbReference>
<reference evidence="5" key="1">
    <citation type="submission" date="2022-10" db="EMBL/GenBank/DDBJ databases">
        <authorList>
            <person name="Chen Y."/>
            <person name="Dougan E. K."/>
            <person name="Chan C."/>
            <person name="Rhodes N."/>
            <person name="Thang M."/>
        </authorList>
    </citation>
    <scope>NUCLEOTIDE SEQUENCE</scope>
</reference>
<dbReference type="EMBL" id="CAMXCT010001940">
    <property type="protein sequence ID" value="CAI3994346.1"/>
    <property type="molecule type" value="Genomic_DNA"/>
</dbReference>
<evidence type="ECO:0000313" key="7">
    <source>
        <dbReference type="EMBL" id="CAL4781658.1"/>
    </source>
</evidence>
<reference evidence="6" key="2">
    <citation type="submission" date="2024-04" db="EMBL/GenBank/DDBJ databases">
        <authorList>
            <person name="Chen Y."/>
            <person name="Shah S."/>
            <person name="Dougan E. K."/>
            <person name="Thang M."/>
            <person name="Chan C."/>
        </authorList>
    </citation>
    <scope>NUCLEOTIDE SEQUENCE [LARGE SCALE GENOMIC DNA]</scope>
</reference>
<proteinExistence type="predicted"/>
<feature type="chain" id="PRO_5043270684" evidence="3">
    <location>
        <begin position="25"/>
        <end position="532"/>
    </location>
</feature>
<evidence type="ECO:0000256" key="1">
    <source>
        <dbReference type="ARBA" id="ARBA00023157"/>
    </source>
</evidence>
<evidence type="ECO:0000313" key="6">
    <source>
        <dbReference type="EMBL" id="CAL1147721.1"/>
    </source>
</evidence>
<dbReference type="AlphaFoldDB" id="A0A9P1CQ98"/>
<accession>A0A9P1CQ98</accession>
<dbReference type="InterPro" id="IPR029044">
    <property type="entry name" value="Nucleotide-diphossugar_trans"/>
</dbReference>
<dbReference type="OrthoDB" id="416652at2759"/>
<gene>
    <name evidence="5" type="ORF">C1SCF055_LOCUS20997</name>
</gene>
<keyword evidence="1" id="KW-1015">Disulfide bond</keyword>
<evidence type="ECO:0000313" key="5">
    <source>
        <dbReference type="EMBL" id="CAI3994346.1"/>
    </source>
</evidence>
<keyword evidence="2" id="KW-1133">Transmembrane helix</keyword>
<dbReference type="Proteomes" id="UP001152797">
    <property type="component" value="Unassembled WGS sequence"/>
</dbReference>
<dbReference type="EMBL" id="CAMXCT030001940">
    <property type="protein sequence ID" value="CAL4781658.1"/>
    <property type="molecule type" value="Genomic_DNA"/>
</dbReference>
<name>A0A9P1CQ98_9DINO</name>